<protein>
    <submittedName>
        <fullName evidence="2">Uncharacterized protein</fullName>
    </submittedName>
</protein>
<reference evidence="2 3" key="1">
    <citation type="submission" date="2018-04" db="EMBL/GenBank/DDBJ databases">
        <title>WGS assembly of Panicum hallii var. hallii HAL2.</title>
        <authorList>
            <person name="Lovell J."/>
            <person name="Jenkins J."/>
            <person name="Lowry D."/>
            <person name="Mamidi S."/>
            <person name="Sreedasyam A."/>
            <person name="Weng X."/>
            <person name="Barry K."/>
            <person name="Bonette J."/>
            <person name="Campitelli B."/>
            <person name="Daum C."/>
            <person name="Gordon S."/>
            <person name="Gould B."/>
            <person name="Lipzen A."/>
            <person name="MacQueen A."/>
            <person name="Palacio-Mejia J."/>
            <person name="Plott C."/>
            <person name="Shakirov E."/>
            <person name="Shu S."/>
            <person name="Yoshinaga Y."/>
            <person name="Zane M."/>
            <person name="Rokhsar D."/>
            <person name="Grimwood J."/>
            <person name="Schmutz J."/>
            <person name="Juenger T."/>
        </authorList>
    </citation>
    <scope>NUCLEOTIDE SEQUENCE [LARGE SCALE GENOMIC DNA]</scope>
    <source>
        <strain evidence="3">cv. HAL2</strain>
    </source>
</reference>
<proteinExistence type="predicted"/>
<organism evidence="2 3">
    <name type="scientific">Panicum hallii var. hallii</name>
    <dbReference type="NCBI Taxonomy" id="1504633"/>
    <lineage>
        <taxon>Eukaryota</taxon>
        <taxon>Viridiplantae</taxon>
        <taxon>Streptophyta</taxon>
        <taxon>Embryophyta</taxon>
        <taxon>Tracheophyta</taxon>
        <taxon>Spermatophyta</taxon>
        <taxon>Magnoliopsida</taxon>
        <taxon>Liliopsida</taxon>
        <taxon>Poales</taxon>
        <taxon>Poaceae</taxon>
        <taxon>PACMAD clade</taxon>
        <taxon>Panicoideae</taxon>
        <taxon>Panicodae</taxon>
        <taxon>Paniceae</taxon>
        <taxon>Panicinae</taxon>
        <taxon>Panicum</taxon>
        <taxon>Panicum sect. Panicum</taxon>
    </lineage>
</organism>
<dbReference type="Proteomes" id="UP000244336">
    <property type="component" value="Chromosome 5"/>
</dbReference>
<evidence type="ECO:0000256" key="1">
    <source>
        <dbReference type="SAM" id="MobiDB-lite"/>
    </source>
</evidence>
<accession>A0A2T7DSL9</accession>
<feature type="region of interest" description="Disordered" evidence="1">
    <location>
        <begin position="121"/>
        <end position="145"/>
    </location>
</feature>
<dbReference type="EMBL" id="CM009753">
    <property type="protein sequence ID" value="PUZ58569.1"/>
    <property type="molecule type" value="Genomic_DNA"/>
</dbReference>
<keyword evidence="3" id="KW-1185">Reference proteome</keyword>
<evidence type="ECO:0000313" key="2">
    <source>
        <dbReference type="EMBL" id="PUZ58569.1"/>
    </source>
</evidence>
<evidence type="ECO:0000313" key="3">
    <source>
        <dbReference type="Proteomes" id="UP000244336"/>
    </source>
</evidence>
<gene>
    <name evidence="2" type="ORF">GQ55_5G519700</name>
</gene>
<sequence length="202" mass="21582">MVSPIALSGNDIQASLLQEFDTTLAGTLVLLRATIRADAVPKLKTIGDIGIGVGHGPLKASTGTSSANSPRRRNRITLSYPGTRSSGLASRHSLRHPLGLAGACSDAQRLSRARDQRPGRAFAAPLPFTGNASAPRTAGTRRYPARRRPQGWTVNEIPSTPGSLRTVGSRLCGHDWHGNYICSSSLDCRAPSPLRVPRCRRE</sequence>
<dbReference type="AlphaFoldDB" id="A0A2T7DSL9"/>
<dbReference type="Gramene" id="PUZ58569">
    <property type="protein sequence ID" value="PUZ58569"/>
    <property type="gene ID" value="GQ55_5G519700"/>
</dbReference>
<name>A0A2T7DSL9_9POAL</name>